<dbReference type="Gene3D" id="3.40.1580.10">
    <property type="entry name" value="SMI1/KNR4-like"/>
    <property type="match status" value="1"/>
</dbReference>
<reference evidence="2 3" key="1">
    <citation type="submission" date="2020-11" db="EMBL/GenBank/DDBJ databases">
        <title>Complete genome sequence unveiled secondary metabolic potentials in Streptomyces solisilvae HNM0141.</title>
        <authorList>
            <person name="Huang X."/>
        </authorList>
    </citation>
    <scope>NUCLEOTIDE SEQUENCE [LARGE SCALE GENOMIC DNA]</scope>
    <source>
        <strain evidence="2 3">HNM0141</strain>
    </source>
</reference>
<dbReference type="EMBL" id="CP065050">
    <property type="protein sequence ID" value="QPI60353.1"/>
    <property type="molecule type" value="Genomic_DNA"/>
</dbReference>
<dbReference type="InterPro" id="IPR018958">
    <property type="entry name" value="Knr4/Smi1-like_dom"/>
</dbReference>
<dbReference type="Proteomes" id="UP000663421">
    <property type="component" value="Chromosome"/>
</dbReference>
<evidence type="ECO:0000313" key="3">
    <source>
        <dbReference type="Proteomes" id="UP000663421"/>
    </source>
</evidence>
<dbReference type="SMART" id="SM00860">
    <property type="entry name" value="SMI1_KNR4"/>
    <property type="match status" value="1"/>
</dbReference>
<name>A0ABX6WGX0_STRMQ</name>
<evidence type="ECO:0000313" key="2">
    <source>
        <dbReference type="EMBL" id="QPI60353.1"/>
    </source>
</evidence>
<protein>
    <submittedName>
        <fullName evidence="2">SMI1/KNR4 family protein</fullName>
    </submittedName>
</protein>
<gene>
    <name evidence="2" type="ORF">I1A49_40480</name>
</gene>
<accession>A0ABX6WGX0</accession>
<dbReference type="InterPro" id="IPR037883">
    <property type="entry name" value="Knr4/Smi1-like_sf"/>
</dbReference>
<dbReference type="SUPFAM" id="SSF160631">
    <property type="entry name" value="SMI1/KNR4-like"/>
    <property type="match status" value="1"/>
</dbReference>
<sequence length="203" mass="23069">MVALLRRLNSIIEARVGDISVFNSGCTEGELGQVERTLQVDLPGDYKSLLRSVNGQPDDCELRFPPDQLRFLSVEGVLSLWRNHLQFQSDEFFDELTSDEKVRGTPFHPRRIPIAEYEDGGAYLWIDYIPGPAGRVGQIIFNFNEIDFAVLEDSVTDLFRRYVTILETGAASLAEAPPDYGDGYRFMVSDQYMDFAAYHDLRT</sequence>
<proteinExistence type="predicted"/>
<keyword evidence="3" id="KW-1185">Reference proteome</keyword>
<evidence type="ECO:0000259" key="1">
    <source>
        <dbReference type="SMART" id="SM00860"/>
    </source>
</evidence>
<feature type="domain" description="Knr4/Smi1-like" evidence="1">
    <location>
        <begin position="25"/>
        <end position="161"/>
    </location>
</feature>
<dbReference type="Pfam" id="PF09346">
    <property type="entry name" value="SMI1_KNR4"/>
    <property type="match status" value="1"/>
</dbReference>
<organism evidence="2 3">
    <name type="scientific">Streptomyces malaysiensis</name>
    <dbReference type="NCBI Taxonomy" id="92644"/>
    <lineage>
        <taxon>Bacteria</taxon>
        <taxon>Bacillati</taxon>
        <taxon>Actinomycetota</taxon>
        <taxon>Actinomycetes</taxon>
        <taxon>Kitasatosporales</taxon>
        <taxon>Streptomycetaceae</taxon>
        <taxon>Streptomyces</taxon>
        <taxon>Streptomyces violaceusniger group</taxon>
    </lineage>
</organism>